<dbReference type="EMBL" id="SFCA01000029">
    <property type="protein sequence ID" value="TRT61568.1"/>
    <property type="molecule type" value="Genomic_DNA"/>
</dbReference>
<keyword evidence="1" id="KW-0472">Membrane</keyword>
<comment type="caution">
    <text evidence="2">The sequence shown here is derived from an EMBL/GenBank/DDBJ whole genome shotgun (WGS) entry which is preliminary data.</text>
</comment>
<reference evidence="2 3" key="1">
    <citation type="submission" date="2019-01" db="EMBL/GenBank/DDBJ databases">
        <title>Coherence of Microcystis species and biogeography revealed through population genomics.</title>
        <authorList>
            <person name="Perez-Carrascal O.M."/>
            <person name="Terrat Y."/>
            <person name="Giani A."/>
            <person name="Fortin N."/>
            <person name="Tromas N."/>
            <person name="Shapiro B.J."/>
        </authorList>
    </citation>
    <scope>NUCLEOTIDE SEQUENCE [LARGE SCALE GENOMIC DNA]</scope>
    <source>
        <strain evidence="2">Ma_QC_C_20070703_M131</strain>
    </source>
</reference>
<evidence type="ECO:0000313" key="3">
    <source>
        <dbReference type="Proteomes" id="UP000316443"/>
    </source>
</evidence>
<dbReference type="AlphaFoldDB" id="A0A551YKS3"/>
<evidence type="ECO:0000256" key="1">
    <source>
        <dbReference type="SAM" id="Phobius"/>
    </source>
</evidence>
<dbReference type="Proteomes" id="UP000316443">
    <property type="component" value="Unassembled WGS sequence"/>
</dbReference>
<evidence type="ECO:0000313" key="2">
    <source>
        <dbReference type="EMBL" id="TRT61568.1"/>
    </source>
</evidence>
<dbReference type="SUPFAM" id="SSF57997">
    <property type="entry name" value="Tropomyosin"/>
    <property type="match status" value="1"/>
</dbReference>
<name>A0A551YKS3_MICAE</name>
<accession>A0A551YKS3</accession>
<feature type="transmembrane region" description="Helical" evidence="1">
    <location>
        <begin position="76"/>
        <end position="98"/>
    </location>
</feature>
<organism evidence="2 3">
    <name type="scientific">Microcystis aeruginosa Ma_QC_C_20070703_M131</name>
    <dbReference type="NCBI Taxonomy" id="2486263"/>
    <lineage>
        <taxon>Bacteria</taxon>
        <taxon>Bacillati</taxon>
        <taxon>Cyanobacteriota</taxon>
        <taxon>Cyanophyceae</taxon>
        <taxon>Oscillatoriophycideae</taxon>
        <taxon>Chroococcales</taxon>
        <taxon>Microcystaceae</taxon>
        <taxon>Microcystis</taxon>
    </lineage>
</organism>
<gene>
    <name evidence="2" type="ORF">EWV85_02600</name>
</gene>
<sequence>MTAVTENDLKRLEDLIVGGQKAIESRLTAIESRLTNLENGQKAIENSLGEIKGDIKALDAKVTGLEKRVDDLNARVNITTIGFLSIVGILVTGMLTIASKTVFFP</sequence>
<dbReference type="Gene3D" id="1.20.5.340">
    <property type="match status" value="1"/>
</dbReference>
<keyword evidence="1" id="KW-1133">Transmembrane helix</keyword>
<protein>
    <submittedName>
        <fullName evidence="2">DUF4164 domain-containing protein</fullName>
    </submittedName>
</protein>
<keyword evidence="1" id="KW-0812">Transmembrane</keyword>
<proteinExistence type="predicted"/>